<evidence type="ECO:0000256" key="1">
    <source>
        <dbReference type="ARBA" id="ARBA00022679"/>
    </source>
</evidence>
<dbReference type="PANTHER" id="PTHR46401:SF2">
    <property type="entry name" value="GLYCOSYLTRANSFERASE WBBK-RELATED"/>
    <property type="match status" value="1"/>
</dbReference>
<feature type="domain" description="Glycosyl transferase family 1" evidence="2">
    <location>
        <begin position="1063"/>
        <end position="1232"/>
    </location>
</feature>
<reference evidence="3 4" key="1">
    <citation type="submission" date="2016-08" db="EMBL/GenBank/DDBJ databases">
        <title>Whole genome sequence of Pseudomonas graminis strain UASWS1507, a potential biological control agent for agriculture.</title>
        <authorList>
            <person name="Crovadore J."/>
            <person name="Calmin G."/>
            <person name="Chablais R."/>
            <person name="Cochard B."/>
            <person name="Lefort F."/>
        </authorList>
    </citation>
    <scope>NUCLEOTIDE SEQUENCE [LARGE SCALE GENOMIC DNA]</scope>
    <source>
        <strain evidence="3 4">UASWS1507</strain>
    </source>
</reference>
<accession>A0A1C2E4I4</accession>
<proteinExistence type="predicted"/>
<comment type="caution">
    <text evidence="3">The sequence shown here is derived from an EMBL/GenBank/DDBJ whole genome shotgun (WGS) entry which is preliminary data.</text>
</comment>
<dbReference type="GO" id="GO:0009103">
    <property type="term" value="P:lipopolysaccharide biosynthetic process"/>
    <property type="evidence" value="ECO:0007669"/>
    <property type="project" value="TreeGrafter"/>
</dbReference>
<dbReference type="InterPro" id="IPR001296">
    <property type="entry name" value="Glyco_trans_1"/>
</dbReference>
<dbReference type="PANTHER" id="PTHR46401">
    <property type="entry name" value="GLYCOSYLTRANSFERASE WBBK-RELATED"/>
    <property type="match status" value="1"/>
</dbReference>
<sequence length="1247" mass="139462">MRIVIDLQGAQTESRFRGIGRYSLSLALAIVRNRGDHDIHLVLNGMLSDSIESIRAAFEDLLPPENIHIWYAPGPVAEMDAANHERRKAAELIREGFIASLKPDIIHVSSMIEGYVDDAVTSVGRFDTKTPVSVSHYDLIPLLNPAQYLKWNRDYKQHYIGKVDELQRASLILSISKFSCAEGIEYLSVDEANSINISTAIDDNFQKLTISPAEASVFLHNLGISKPYAFYTGGSDDRKNLTRLVQAFAGLPDEVRDNYQLVFAGKIPPQHSNALIAVGEKLGLRTEDMIFLGYVDDVQLVKLYNLCRVFVFPSWHEGFGLPPLEAMACGAAAIGSRASSIPEVIGWDEALFDPYDVRAITNKLYQAMEDDEFRATLIAHGLEQRKLFSWDHSAITAIEAFENYIALRNPESNNGKSIVKKRMAFVSPLPPERTGIAGYSAELLPELHKLYDIELIVFQNEVTDEWALQHCSIRDPQWLIDNSRSVDRVVYQVGNSIFHHHMLELMALVPGVVVLHDFFLSGLKSYLQDEKIEVGAWDEALYFSHGYGALIEKYHTLTPDDLRLKYPVNLEIFQRAHGVVLHSNYAKGLVKQWYGETLEAKCDVIPLLRQPSPPVDAANARSVLGLAAEDFMVCSFGFLDPTKMNHCLLEAWVDSSLSQDPHCKLVFVGDIHHLPYKEQLQQIMARAAYPENITITGWADTETYNRYLAVSDVAVQLRNNSRGETSAAVLDCMNYGAAVIVNANGSFAELDPEATIMLADDFQTPALKRALESMWTDGPMRRKLGATGAKTIRTRHAPDYCANLYFEAIENHYLNKRYGLDALTRRIIDNSTDAHIQDSAVKLADCLSQNFPPERSFRTVYLDVSATRATELRTGIERVAISIMLALLKQTDSQIRFEPVYLCKTNEVWGYKTATSFTLASIGAPPDLLSEEIVTPQQSDIVLTLDWSDRLVLAYESGYLSYLMNNGVKLYATIFDLLPVLLPEYFPPQAELPSHRWLQVTAKLNGAVCISQSVAAEYCAWVEMQEIKQKSFNVNWFHLGADLINAHLDKGESDTADLPAVPKLGGKPTFLMVGTIEPRKGHLQALRAFTKLWNSGVDVNLVIVGREGWKGVDAESRRNLPEIIDALSNHPEQGNRLMWMSDANDATLEATYASASCLIFASEGEGFGLPIIEAAQKKLPIIARDLPVFREIAGDNAYYFKGDEEGVMVESLQRWLALYSDDAHPKSNAIQWLTWEQSASQLLEVIL</sequence>
<name>A0A1C2E4I4_9PSED</name>
<feature type="domain" description="Glycosyl transferase family 1" evidence="2">
    <location>
        <begin position="226"/>
        <end position="380"/>
    </location>
</feature>
<organism evidence="3 4">
    <name type="scientific">Pseudomonas graminis</name>
    <dbReference type="NCBI Taxonomy" id="158627"/>
    <lineage>
        <taxon>Bacteria</taxon>
        <taxon>Pseudomonadati</taxon>
        <taxon>Pseudomonadota</taxon>
        <taxon>Gammaproteobacteria</taxon>
        <taxon>Pseudomonadales</taxon>
        <taxon>Pseudomonadaceae</taxon>
        <taxon>Pseudomonas</taxon>
    </lineage>
</organism>
<gene>
    <name evidence="3" type="ORF">BBI10_09805</name>
</gene>
<dbReference type="SUPFAM" id="SSF53756">
    <property type="entry name" value="UDP-Glycosyltransferase/glycogen phosphorylase"/>
    <property type="match status" value="3"/>
</dbReference>
<dbReference type="RefSeq" id="WP_065988333.1">
    <property type="nucleotide sequence ID" value="NZ_MDEN01000060.1"/>
</dbReference>
<dbReference type="CDD" id="cd03809">
    <property type="entry name" value="GT4_MtfB-like"/>
    <property type="match status" value="2"/>
</dbReference>
<dbReference type="Proteomes" id="UP000095143">
    <property type="component" value="Unassembled WGS sequence"/>
</dbReference>
<feature type="domain" description="Glycosyl transferase family 1" evidence="2">
    <location>
        <begin position="620"/>
        <end position="790"/>
    </location>
</feature>
<dbReference type="Gene3D" id="3.40.50.2000">
    <property type="entry name" value="Glycogen Phosphorylase B"/>
    <property type="match status" value="4"/>
</dbReference>
<protein>
    <recommendedName>
        <fullName evidence="2">Glycosyl transferase family 1 domain-containing protein</fullName>
    </recommendedName>
</protein>
<dbReference type="OrthoDB" id="9801609at2"/>
<dbReference type="EMBL" id="MDEN01000060">
    <property type="protein sequence ID" value="OCX21855.1"/>
    <property type="molecule type" value="Genomic_DNA"/>
</dbReference>
<dbReference type="AlphaFoldDB" id="A0A1C2E4I4"/>
<dbReference type="Pfam" id="PF00534">
    <property type="entry name" value="Glycos_transf_1"/>
    <property type="match status" value="3"/>
</dbReference>
<dbReference type="CDD" id="cd03801">
    <property type="entry name" value="GT4_PimA-like"/>
    <property type="match status" value="1"/>
</dbReference>
<evidence type="ECO:0000313" key="4">
    <source>
        <dbReference type="Proteomes" id="UP000095143"/>
    </source>
</evidence>
<evidence type="ECO:0000259" key="2">
    <source>
        <dbReference type="Pfam" id="PF00534"/>
    </source>
</evidence>
<dbReference type="GO" id="GO:0016757">
    <property type="term" value="F:glycosyltransferase activity"/>
    <property type="evidence" value="ECO:0007669"/>
    <property type="project" value="InterPro"/>
</dbReference>
<keyword evidence="1" id="KW-0808">Transferase</keyword>
<evidence type="ECO:0000313" key="3">
    <source>
        <dbReference type="EMBL" id="OCX21855.1"/>
    </source>
</evidence>